<organism evidence="1 2">
    <name type="scientific">Cynara cardunculus var. scolymus</name>
    <name type="common">Globe artichoke</name>
    <name type="synonym">Cynara scolymus</name>
    <dbReference type="NCBI Taxonomy" id="59895"/>
    <lineage>
        <taxon>Eukaryota</taxon>
        <taxon>Viridiplantae</taxon>
        <taxon>Streptophyta</taxon>
        <taxon>Embryophyta</taxon>
        <taxon>Tracheophyta</taxon>
        <taxon>Spermatophyta</taxon>
        <taxon>Magnoliopsida</taxon>
        <taxon>eudicotyledons</taxon>
        <taxon>Gunneridae</taxon>
        <taxon>Pentapetalae</taxon>
        <taxon>asterids</taxon>
        <taxon>campanulids</taxon>
        <taxon>Asterales</taxon>
        <taxon>Asteraceae</taxon>
        <taxon>Carduoideae</taxon>
        <taxon>Cardueae</taxon>
        <taxon>Carduinae</taxon>
        <taxon>Cynara</taxon>
    </lineage>
</organism>
<sequence>RPSLFWAAFGSDLGDRGSFFHLLLSVYCSRHGSIPVSICTANPNYYGSPSILCIVSYPAVYDVIDFCC</sequence>
<proteinExistence type="predicted"/>
<feature type="non-terminal residue" evidence="1">
    <location>
        <position position="1"/>
    </location>
</feature>
<dbReference type="AlphaFoldDB" id="A0A103XF81"/>
<reference evidence="1 2" key="1">
    <citation type="journal article" date="2016" name="Sci. Rep.">
        <title>The genome sequence of the outbreeding globe artichoke constructed de novo incorporating a phase-aware low-pass sequencing strategy of F1 progeny.</title>
        <authorList>
            <person name="Scaglione D."/>
            <person name="Reyes-Chin-Wo S."/>
            <person name="Acquadro A."/>
            <person name="Froenicke L."/>
            <person name="Portis E."/>
            <person name="Beitel C."/>
            <person name="Tirone M."/>
            <person name="Mauro R."/>
            <person name="Lo Monaco A."/>
            <person name="Mauromicale G."/>
            <person name="Faccioli P."/>
            <person name="Cattivelli L."/>
            <person name="Rieseberg L."/>
            <person name="Michelmore R."/>
            <person name="Lanteri S."/>
        </authorList>
    </citation>
    <scope>NUCLEOTIDE SEQUENCE [LARGE SCALE GENOMIC DNA]</scope>
    <source>
        <strain evidence="1">2C</strain>
    </source>
</reference>
<accession>A0A103XF81</accession>
<protein>
    <submittedName>
        <fullName evidence="1">Uncharacterized protein</fullName>
    </submittedName>
</protein>
<name>A0A103XF81_CYNCS</name>
<dbReference type="Proteomes" id="UP000243975">
    <property type="component" value="Unassembled WGS sequence"/>
</dbReference>
<dbReference type="Gramene" id="KVH89588">
    <property type="protein sequence ID" value="KVH89588"/>
    <property type="gene ID" value="Ccrd_008418"/>
</dbReference>
<keyword evidence="2" id="KW-1185">Reference proteome</keyword>
<dbReference type="EMBL" id="LEKV01005196">
    <property type="protein sequence ID" value="KVH89588.1"/>
    <property type="molecule type" value="Genomic_DNA"/>
</dbReference>
<gene>
    <name evidence="1" type="ORF">Ccrd_008418</name>
</gene>
<comment type="caution">
    <text evidence="1">The sequence shown here is derived from an EMBL/GenBank/DDBJ whole genome shotgun (WGS) entry which is preliminary data.</text>
</comment>
<evidence type="ECO:0000313" key="1">
    <source>
        <dbReference type="EMBL" id="KVH89588.1"/>
    </source>
</evidence>
<evidence type="ECO:0000313" key="2">
    <source>
        <dbReference type="Proteomes" id="UP000243975"/>
    </source>
</evidence>